<dbReference type="GO" id="GO:0005886">
    <property type="term" value="C:plasma membrane"/>
    <property type="evidence" value="ECO:0007669"/>
    <property type="project" value="InterPro"/>
</dbReference>
<feature type="transmembrane region" description="Helical" evidence="1">
    <location>
        <begin position="506"/>
        <end position="524"/>
    </location>
</feature>
<evidence type="ECO:0000256" key="1">
    <source>
        <dbReference type="SAM" id="Phobius"/>
    </source>
</evidence>
<feature type="transmembrane region" description="Helical" evidence="1">
    <location>
        <begin position="159"/>
        <end position="179"/>
    </location>
</feature>
<proteinExistence type="predicted"/>
<dbReference type="eggNOG" id="COG1289">
    <property type="taxonomic scope" value="Bacteria"/>
</dbReference>
<evidence type="ECO:0000313" key="2">
    <source>
        <dbReference type="EMBL" id="ADN59844.1"/>
    </source>
</evidence>
<feature type="transmembrane region" description="Helical" evidence="1">
    <location>
        <begin position="104"/>
        <end position="123"/>
    </location>
</feature>
<accession>E1TJU7</accession>
<feature type="transmembrane region" description="Helical" evidence="1">
    <location>
        <begin position="536"/>
        <end position="555"/>
    </location>
</feature>
<feature type="transmembrane region" description="Helical" evidence="1">
    <location>
        <begin position="78"/>
        <end position="98"/>
    </location>
</feature>
<keyword evidence="1" id="KW-0472">Membrane</keyword>
<dbReference type="KEGG" id="bgf:BC1003_3905"/>
<dbReference type="EMBL" id="CP002218">
    <property type="protein sequence ID" value="ADN59844.1"/>
    <property type="molecule type" value="Genomic_DNA"/>
</dbReference>
<feature type="transmembrane region" description="Helical" evidence="1">
    <location>
        <begin position="402"/>
        <end position="422"/>
    </location>
</feature>
<organism evidence="2">
    <name type="scientific">Burkholderia sp. (strain CCGE1003)</name>
    <dbReference type="NCBI Taxonomy" id="640512"/>
    <lineage>
        <taxon>Bacteria</taxon>
        <taxon>Pseudomonadati</taxon>
        <taxon>Pseudomonadota</taxon>
        <taxon>Betaproteobacteria</taxon>
        <taxon>Burkholderiales</taxon>
        <taxon>Burkholderiaceae</taxon>
        <taxon>Burkholderia</taxon>
    </lineage>
</organism>
<dbReference type="AlphaFoldDB" id="E1TJU7"/>
<feature type="transmembrane region" description="Helical" evidence="1">
    <location>
        <begin position="454"/>
        <end position="475"/>
    </location>
</feature>
<protein>
    <submittedName>
        <fullName evidence="2">Fusaric acid resistance protein conserved region</fullName>
    </submittedName>
</protein>
<feature type="transmembrane region" description="Helical" evidence="1">
    <location>
        <begin position="130"/>
        <end position="147"/>
    </location>
</feature>
<keyword evidence="1" id="KW-1133">Transmembrane helix</keyword>
<sequence>MTLQADTATATLPRWRSELNTYWSDDGPRFRHIAKVAIAMTLAMWLCMRLELRTPATAMVSCVIVMMHQQSGMVIARGFYRGLGIVGGSFAGLVLIALFAQQPWFFLSALAAWIGVCVFGAAYYRNFQSYGFVLTGYGTAITAIPVWSNPHAVYDNVVFTVSEVVIGVVCASVVSAVLLPRPVVPELYASSRKSFTNLLNAMHALLERTATLADFDTFVALIRERVGVETLRSGAVFEDPLIRLRNPIYVAFDRGFLDTVGWIHALQQLQARAAAQAHPRALAAVQELLGGLLAVVPNHAPAELVTIEQVKATASRLDAFEAALPAHLARLLQSLADLPPHERQFVAATGAALLFSIDDLRRMCDSYVAARSIVRAPWSQSVLEAVARLGRARATRASANRAAATIAGARAAVAVLLVGAAWMASGWVGGATAIVAVAITSALFALAPNPIVASWQVFGGCLAGWIAGFGFNFFVLPRIGTFELLAASMAIFVMVGSYVNTFAKTAILGLGFSLYFCFIVAITNPTVYNPSGYLDTGFALLCGIAVAAVAFSVLVPRAGEWINAKYIGQIRALIAEDARDGELDDLLYRFEAGVRDFMLEVAQAPVDRHLDRERLMAWAFAALEIGRSMILVRIHTEQLAGPLRQARGEGHGQPGGENRAPLPPGWRAAQQAWLAALAEAFVAATPQAVDNARAATRRALALLPPEPGIAVGASTLARYRMRALLHLTELTLADDTLAVWRPAPIDPAKRAPA</sequence>
<dbReference type="GO" id="GO:0022857">
    <property type="term" value="F:transmembrane transporter activity"/>
    <property type="evidence" value="ECO:0007669"/>
    <property type="project" value="InterPro"/>
</dbReference>
<reference evidence="2" key="1">
    <citation type="submission" date="2010-09" db="EMBL/GenBank/DDBJ databases">
        <title>Complete sequence of chromosome2 of Burkholderia sp. CCGE1003.</title>
        <authorList>
            <consortium name="US DOE Joint Genome Institute"/>
            <person name="Lucas S."/>
            <person name="Copeland A."/>
            <person name="Lapidus A."/>
            <person name="Cheng J.-F."/>
            <person name="Bruce D."/>
            <person name="Goodwin L."/>
            <person name="Pitluck S."/>
            <person name="Daligault H."/>
            <person name="Davenport K."/>
            <person name="Detter J.C."/>
            <person name="Han C."/>
            <person name="Tapia R."/>
            <person name="Land M."/>
            <person name="Hauser L."/>
            <person name="Jeffries C."/>
            <person name="Kyrpides N."/>
            <person name="Ivanova N."/>
            <person name="Ovchinnikova G."/>
            <person name="Martinez-Romero E."/>
            <person name="Rogel M.A."/>
            <person name="Auchtung J."/>
            <person name="Tiedje J.M."/>
            <person name="Woyke T."/>
        </authorList>
    </citation>
    <scope>NUCLEOTIDE SEQUENCE</scope>
    <source>
        <strain evidence="2">CCGE1003</strain>
    </source>
</reference>
<dbReference type="Pfam" id="PF04632">
    <property type="entry name" value="FUSC"/>
    <property type="match status" value="1"/>
</dbReference>
<dbReference type="InterPro" id="IPR006726">
    <property type="entry name" value="PHBA_efflux_AaeB/fusaric-R"/>
</dbReference>
<feature type="transmembrane region" description="Helical" evidence="1">
    <location>
        <begin position="428"/>
        <end position="447"/>
    </location>
</feature>
<keyword evidence="1" id="KW-0812">Transmembrane</keyword>
<dbReference type="HOGENOM" id="CLU_013927_0_0_4"/>
<feature type="transmembrane region" description="Helical" evidence="1">
    <location>
        <begin position="481"/>
        <end position="499"/>
    </location>
</feature>
<dbReference type="STRING" id="640512.BC1003_3905"/>
<dbReference type="OrthoDB" id="6538131at2"/>
<name>E1TJU7_BURSG</name>
<gene>
    <name evidence="2" type="ordered locus">BC1003_3905</name>
</gene>